<name>A0ABU0AT85_9BACI</name>
<feature type="transmembrane region" description="Helical" evidence="6">
    <location>
        <begin position="78"/>
        <end position="99"/>
    </location>
</feature>
<keyword evidence="2 6" id="KW-1003">Cell membrane</keyword>
<gene>
    <name evidence="8" type="ORF">J2S17_005943</name>
</gene>
<comment type="similarity">
    <text evidence="6">Belongs to the TVP38/TMEM64 family.</text>
</comment>
<feature type="domain" description="VTT" evidence="7">
    <location>
        <begin position="59"/>
        <end position="173"/>
    </location>
</feature>
<proteinExistence type="inferred from homology"/>
<evidence type="ECO:0000256" key="2">
    <source>
        <dbReference type="ARBA" id="ARBA00022475"/>
    </source>
</evidence>
<keyword evidence="3 6" id="KW-0812">Transmembrane</keyword>
<reference evidence="8 9" key="1">
    <citation type="submission" date="2023-07" db="EMBL/GenBank/DDBJ databases">
        <title>Genomic Encyclopedia of Type Strains, Phase IV (KMG-IV): sequencing the most valuable type-strain genomes for metagenomic binning, comparative biology and taxonomic classification.</title>
        <authorList>
            <person name="Goeker M."/>
        </authorList>
    </citation>
    <scope>NUCLEOTIDE SEQUENCE [LARGE SCALE GENOMIC DNA]</scope>
    <source>
        <strain evidence="8 9">DSM 23494</strain>
    </source>
</reference>
<dbReference type="EMBL" id="JAUSUB010000069">
    <property type="protein sequence ID" value="MDQ0273982.1"/>
    <property type="molecule type" value="Genomic_DNA"/>
</dbReference>
<protein>
    <recommendedName>
        <fullName evidence="6">TVP38/TMEM64 family membrane protein</fullName>
    </recommendedName>
</protein>
<evidence type="ECO:0000256" key="3">
    <source>
        <dbReference type="ARBA" id="ARBA00022692"/>
    </source>
</evidence>
<dbReference type="Pfam" id="PF09335">
    <property type="entry name" value="VTT_dom"/>
    <property type="match status" value="1"/>
</dbReference>
<evidence type="ECO:0000256" key="6">
    <source>
        <dbReference type="RuleBase" id="RU366058"/>
    </source>
</evidence>
<dbReference type="InterPro" id="IPR015414">
    <property type="entry name" value="TMEM64"/>
</dbReference>
<evidence type="ECO:0000313" key="9">
    <source>
        <dbReference type="Proteomes" id="UP001238088"/>
    </source>
</evidence>
<evidence type="ECO:0000313" key="8">
    <source>
        <dbReference type="EMBL" id="MDQ0273982.1"/>
    </source>
</evidence>
<dbReference type="PANTHER" id="PTHR12677">
    <property type="entry name" value="GOLGI APPARATUS MEMBRANE PROTEIN TVP38-RELATED"/>
    <property type="match status" value="1"/>
</dbReference>
<keyword evidence="4 6" id="KW-1133">Transmembrane helix</keyword>
<dbReference type="InterPro" id="IPR032816">
    <property type="entry name" value="VTT_dom"/>
</dbReference>
<evidence type="ECO:0000256" key="4">
    <source>
        <dbReference type="ARBA" id="ARBA00022989"/>
    </source>
</evidence>
<comment type="subcellular location">
    <subcellularLocation>
        <location evidence="1 6">Cell membrane</location>
        <topology evidence="1 6">Multi-pass membrane protein</topology>
    </subcellularLocation>
</comment>
<evidence type="ECO:0000259" key="7">
    <source>
        <dbReference type="Pfam" id="PF09335"/>
    </source>
</evidence>
<evidence type="ECO:0000256" key="1">
    <source>
        <dbReference type="ARBA" id="ARBA00004651"/>
    </source>
</evidence>
<feature type="transmembrane region" description="Helical" evidence="6">
    <location>
        <begin position="151"/>
        <end position="169"/>
    </location>
</feature>
<dbReference type="Proteomes" id="UP001238088">
    <property type="component" value="Unassembled WGS sequence"/>
</dbReference>
<accession>A0ABU0AT85</accession>
<comment type="caution">
    <text evidence="8">The sequence shown here is derived from an EMBL/GenBank/DDBJ whole genome shotgun (WGS) entry which is preliminary data.</text>
</comment>
<dbReference type="RefSeq" id="WP_307480780.1">
    <property type="nucleotide sequence ID" value="NZ_JAUSUB010000069.1"/>
</dbReference>
<dbReference type="PANTHER" id="PTHR12677:SF49">
    <property type="entry name" value="TVP38_TMEM64 FAMILY MEMBRANE PROTEIN"/>
    <property type="match status" value="1"/>
</dbReference>
<keyword evidence="5 6" id="KW-0472">Membrane</keyword>
<keyword evidence="9" id="KW-1185">Reference proteome</keyword>
<organism evidence="8 9">
    <name type="scientific">Cytobacillus purgationiresistens</name>
    <dbReference type="NCBI Taxonomy" id="863449"/>
    <lineage>
        <taxon>Bacteria</taxon>
        <taxon>Bacillati</taxon>
        <taxon>Bacillota</taxon>
        <taxon>Bacilli</taxon>
        <taxon>Bacillales</taxon>
        <taxon>Bacillaceae</taxon>
        <taxon>Cytobacillus</taxon>
    </lineage>
</organism>
<sequence>MKRKLAFISSWILVIYCLVYFDVLPIDIDTIMHFITDKEEYASLLFIAAWIVRLLFLMPGTPLTILGGVSFGPLQGSILSTIGLVLSGSLIYFISRSIVGKKVNTYMLKKHIDLNHLLKVHNYKILALGMVCPLVPSDVLCFLSAVTGIKYSTYILTIVIANTPLRILYGYIGINFTKSALGLSLSLISILLIFIVSIKIWKTLKTQLNTQQ</sequence>
<feature type="transmembrane region" description="Helical" evidence="6">
    <location>
        <begin position="125"/>
        <end position="145"/>
    </location>
</feature>
<feature type="transmembrane region" description="Helical" evidence="6">
    <location>
        <begin position="6"/>
        <end position="28"/>
    </location>
</feature>
<evidence type="ECO:0000256" key="5">
    <source>
        <dbReference type="ARBA" id="ARBA00023136"/>
    </source>
</evidence>
<feature type="transmembrane region" description="Helical" evidence="6">
    <location>
        <begin position="181"/>
        <end position="201"/>
    </location>
</feature>